<name>A0A6A4HSX7_9AGAR</name>
<feature type="compositionally biased region" description="Basic residues" evidence="1">
    <location>
        <begin position="79"/>
        <end position="89"/>
    </location>
</feature>
<feature type="region of interest" description="Disordered" evidence="1">
    <location>
        <begin position="78"/>
        <end position="114"/>
    </location>
</feature>
<feature type="region of interest" description="Disordered" evidence="1">
    <location>
        <begin position="252"/>
        <end position="329"/>
    </location>
</feature>
<accession>A0A6A4HSX7</accession>
<reference evidence="2" key="1">
    <citation type="journal article" date="2019" name="Environ. Microbiol.">
        <title>Fungal ecological strategies reflected in gene transcription - a case study of two litter decomposers.</title>
        <authorList>
            <person name="Barbi F."/>
            <person name="Kohler A."/>
            <person name="Barry K."/>
            <person name="Baskaran P."/>
            <person name="Daum C."/>
            <person name="Fauchery L."/>
            <person name="Ihrmark K."/>
            <person name="Kuo A."/>
            <person name="LaButti K."/>
            <person name="Lipzen A."/>
            <person name="Morin E."/>
            <person name="Grigoriev I.V."/>
            <person name="Henrissat B."/>
            <person name="Lindahl B."/>
            <person name="Martin F."/>
        </authorList>
    </citation>
    <scope>NUCLEOTIDE SEQUENCE</scope>
    <source>
        <strain evidence="2">JB14</strain>
    </source>
</reference>
<feature type="compositionally biased region" description="Acidic residues" evidence="1">
    <location>
        <begin position="259"/>
        <end position="268"/>
    </location>
</feature>
<organism evidence="2 3">
    <name type="scientific">Gymnopus androsaceus JB14</name>
    <dbReference type="NCBI Taxonomy" id="1447944"/>
    <lineage>
        <taxon>Eukaryota</taxon>
        <taxon>Fungi</taxon>
        <taxon>Dikarya</taxon>
        <taxon>Basidiomycota</taxon>
        <taxon>Agaricomycotina</taxon>
        <taxon>Agaricomycetes</taxon>
        <taxon>Agaricomycetidae</taxon>
        <taxon>Agaricales</taxon>
        <taxon>Marasmiineae</taxon>
        <taxon>Omphalotaceae</taxon>
        <taxon>Gymnopus</taxon>
    </lineage>
</organism>
<evidence type="ECO:0000256" key="1">
    <source>
        <dbReference type="SAM" id="MobiDB-lite"/>
    </source>
</evidence>
<keyword evidence="3" id="KW-1185">Reference proteome</keyword>
<feature type="region of interest" description="Disordered" evidence="1">
    <location>
        <begin position="497"/>
        <end position="528"/>
    </location>
</feature>
<dbReference type="Proteomes" id="UP000799118">
    <property type="component" value="Unassembled WGS sequence"/>
</dbReference>
<feature type="compositionally biased region" description="Polar residues" evidence="1">
    <location>
        <begin position="558"/>
        <end position="576"/>
    </location>
</feature>
<feature type="region of interest" description="Disordered" evidence="1">
    <location>
        <begin position="551"/>
        <end position="576"/>
    </location>
</feature>
<sequence>MVDQNNVYIPDPIHISPCTPKSRLKLSKLSDRGTSSGSGGKRIMHSRVLQALDTSEPLSLRSAMDNVLSMPDLAGLARRPSRTLKRRHSSSSPCVREETSKRRRAGSQVSDMDLLRHESSSDFEEGLAEPQFAFDIPEDGAFDDDKEEGYSSDTGHSATWTIYPKADTHTSSSSRRNPEPHSISDSVASPPTFKESHPNKSTSKMISGNIFDYEDPWTAVGVMLGIEDTPQTPLKKRDFRKVLAAIPTPLSTPALGEAENYDLDDGDEVGASRAHTGGVLKNSNGDHHSQSSQTSGTAGLPTSNHNVDVSRNRGQNPFQIFSPATQSKPNLPNILHWLVPYSSDTSSRPPSSPTRAPRTPYRSFSPGLSSNPGRDESTVRCVRNANRCNPAGSGITPRTPLFSPIQGYDSGNAFTAEHEWEDPSSVDAHIGEFDGDIASDPRSLYEATHQWSRSESPLFGYSSSHEEMQRRGGFADWVDGNGVNDITYHSSAYYPSQEDEHAIQDQEEADDGNSLPSPMQFASPSNGLDSYHDTFAPLNIFSQENDRTHIRAPDMKQPSPTRSPSYTLNNTLLYGS</sequence>
<gene>
    <name evidence="2" type="ORF">BT96DRAFT_604126</name>
</gene>
<feature type="region of interest" description="Disordered" evidence="1">
    <location>
        <begin position="343"/>
        <end position="377"/>
    </location>
</feature>
<dbReference type="OrthoDB" id="3260134at2759"/>
<feature type="compositionally biased region" description="Polar residues" evidence="1">
    <location>
        <begin position="151"/>
        <end position="160"/>
    </location>
</feature>
<feature type="compositionally biased region" description="Polar residues" evidence="1">
    <location>
        <begin position="514"/>
        <end position="528"/>
    </location>
</feature>
<feature type="region of interest" description="Disordered" evidence="1">
    <location>
        <begin position="136"/>
        <end position="206"/>
    </location>
</feature>
<evidence type="ECO:0000313" key="3">
    <source>
        <dbReference type="Proteomes" id="UP000799118"/>
    </source>
</evidence>
<feature type="compositionally biased region" description="Acidic residues" evidence="1">
    <location>
        <begin position="136"/>
        <end position="147"/>
    </location>
</feature>
<feature type="region of interest" description="Disordered" evidence="1">
    <location>
        <begin position="24"/>
        <end position="44"/>
    </location>
</feature>
<protein>
    <submittedName>
        <fullName evidence="2">Uncharacterized protein</fullName>
    </submittedName>
</protein>
<feature type="compositionally biased region" description="Low complexity" evidence="1">
    <location>
        <begin position="343"/>
        <end position="363"/>
    </location>
</feature>
<feature type="compositionally biased region" description="Polar residues" evidence="1">
    <location>
        <begin position="290"/>
        <end position="329"/>
    </location>
</feature>
<evidence type="ECO:0000313" key="2">
    <source>
        <dbReference type="EMBL" id="KAE9401519.1"/>
    </source>
</evidence>
<proteinExistence type="predicted"/>
<dbReference type="EMBL" id="ML769445">
    <property type="protein sequence ID" value="KAE9401519.1"/>
    <property type="molecule type" value="Genomic_DNA"/>
</dbReference>
<dbReference type="AlphaFoldDB" id="A0A6A4HSX7"/>